<comment type="caution">
    <text evidence="2">The sequence shown here is derived from an EMBL/GenBank/DDBJ whole genome shotgun (WGS) entry which is preliminary data.</text>
</comment>
<dbReference type="RefSeq" id="WP_204588603.1">
    <property type="nucleotide sequence ID" value="NZ_JAUEIQ010000010.1"/>
</dbReference>
<dbReference type="Proteomes" id="UP001168435">
    <property type="component" value="Unassembled WGS sequence"/>
</dbReference>
<reference evidence="2" key="1">
    <citation type="submission" date="2023-06" db="EMBL/GenBank/DDBJ databases">
        <authorList>
            <person name="Zeman M."/>
            <person name="Kubasova T."/>
            <person name="Jahodarova E."/>
            <person name="Nykrynova M."/>
            <person name="Rychlik I."/>
        </authorList>
    </citation>
    <scope>NUCLEOTIDE SEQUENCE</scope>
    <source>
        <strain evidence="2">176_SSukc20</strain>
    </source>
</reference>
<feature type="domain" description="ATP-grasp" evidence="1">
    <location>
        <begin position="23"/>
        <end position="54"/>
    </location>
</feature>
<name>A0ABT7XH01_9ACTN</name>
<dbReference type="EMBL" id="JAUEIQ010000010">
    <property type="protein sequence ID" value="MDN0064588.1"/>
    <property type="molecule type" value="Genomic_DNA"/>
</dbReference>
<protein>
    <recommendedName>
        <fullName evidence="1">ATP-grasp domain-containing protein</fullName>
    </recommendedName>
</protein>
<evidence type="ECO:0000313" key="3">
    <source>
        <dbReference type="Proteomes" id="UP001168435"/>
    </source>
</evidence>
<keyword evidence="3" id="KW-1185">Reference proteome</keyword>
<proteinExistence type="predicted"/>
<accession>A0ABT7XH01</accession>
<sequence>MEATVLFPGNYCLPEAPADNFRAELEDGGWTIIEVGDGQVSGLAESDDPSRFYETMARCPDRLDG</sequence>
<dbReference type="Pfam" id="PF14243">
    <property type="entry name" value="R2K_3"/>
    <property type="match status" value="1"/>
</dbReference>
<dbReference type="InterPro" id="IPR025643">
    <property type="entry name" value="R2K_3"/>
</dbReference>
<evidence type="ECO:0000259" key="1">
    <source>
        <dbReference type="Pfam" id="PF14243"/>
    </source>
</evidence>
<gene>
    <name evidence="2" type="ORF">QVN30_09755</name>
</gene>
<evidence type="ECO:0000313" key="2">
    <source>
        <dbReference type="EMBL" id="MDN0064588.1"/>
    </source>
</evidence>
<organism evidence="2 3">
    <name type="scientific">Collinsella ihumii</name>
    <dbReference type="NCBI Taxonomy" id="1720204"/>
    <lineage>
        <taxon>Bacteria</taxon>
        <taxon>Bacillati</taxon>
        <taxon>Actinomycetota</taxon>
        <taxon>Coriobacteriia</taxon>
        <taxon>Coriobacteriales</taxon>
        <taxon>Coriobacteriaceae</taxon>
        <taxon>Collinsella</taxon>
    </lineage>
</organism>
<reference evidence="2" key="2">
    <citation type="submission" date="2024-05" db="EMBL/GenBank/DDBJ databases">
        <title>Identification and characterization of horizontal gene transfer across gut microbiota members of farm animals based on homology search.</title>
        <authorList>
            <person name="Schwarzerova J."/>
            <person name="Nykrynova M."/>
            <person name="Jureckova K."/>
            <person name="Cejkova D."/>
            <person name="Rychlik I."/>
        </authorList>
    </citation>
    <scope>NUCLEOTIDE SEQUENCE</scope>
    <source>
        <strain evidence="2">176_SSukc20</strain>
    </source>
</reference>